<reference evidence="5 6" key="1">
    <citation type="submission" date="2012-12" db="EMBL/GenBank/DDBJ databases">
        <title>Genome assembly of Fulvivirga imtechensis AK7.</title>
        <authorList>
            <person name="Nupur N."/>
            <person name="Khatri I."/>
            <person name="Kumar R."/>
            <person name="Subramanian S."/>
            <person name="Pinnaka A."/>
        </authorList>
    </citation>
    <scope>NUCLEOTIDE SEQUENCE [LARGE SCALE GENOMIC DNA]</scope>
    <source>
        <strain evidence="5 6">AK7</strain>
    </source>
</reference>
<dbReference type="InterPro" id="IPR012340">
    <property type="entry name" value="NA-bd_OB-fold"/>
</dbReference>
<evidence type="ECO:0000259" key="4">
    <source>
        <dbReference type="PROSITE" id="PS50886"/>
    </source>
</evidence>
<comment type="caution">
    <text evidence="5">The sequence shown here is derived from an EMBL/GenBank/DDBJ whole genome shotgun (WGS) entry which is preliminary data.</text>
</comment>
<dbReference type="PANTHER" id="PTHR11586">
    <property type="entry name" value="TRNA-AMINOACYLATION COFACTOR ARC1 FAMILY MEMBER"/>
    <property type="match status" value="1"/>
</dbReference>
<gene>
    <name evidence="5" type="ORF">C900_00800</name>
</gene>
<dbReference type="RefSeq" id="WP_009578499.1">
    <property type="nucleotide sequence ID" value="NZ_AMZN01000014.1"/>
</dbReference>
<dbReference type="CDD" id="cd02798">
    <property type="entry name" value="tRNA_bind_CsaA"/>
    <property type="match status" value="1"/>
</dbReference>
<dbReference type="AlphaFoldDB" id="L8JYX7"/>
<dbReference type="InterPro" id="IPR002547">
    <property type="entry name" value="tRNA-bd_dom"/>
</dbReference>
<feature type="domain" description="TRNA-binding" evidence="4">
    <location>
        <begin position="8"/>
        <end position="112"/>
    </location>
</feature>
<evidence type="ECO:0000313" key="5">
    <source>
        <dbReference type="EMBL" id="ELR72839.1"/>
    </source>
</evidence>
<evidence type="ECO:0000256" key="1">
    <source>
        <dbReference type="ARBA" id="ARBA00022555"/>
    </source>
</evidence>
<dbReference type="eggNOG" id="COG0073">
    <property type="taxonomic scope" value="Bacteria"/>
</dbReference>
<name>L8JYX7_9BACT</name>
<dbReference type="PANTHER" id="PTHR11586:SF37">
    <property type="entry name" value="TRNA-BINDING DOMAIN-CONTAINING PROTEIN"/>
    <property type="match status" value="1"/>
</dbReference>
<keyword evidence="1 3" id="KW-0820">tRNA-binding</keyword>
<dbReference type="NCBIfam" id="NF007495">
    <property type="entry name" value="PRK10089.1-4"/>
    <property type="match status" value="1"/>
</dbReference>
<dbReference type="PROSITE" id="PS50886">
    <property type="entry name" value="TRBD"/>
    <property type="match status" value="1"/>
</dbReference>
<dbReference type="NCBIfam" id="NF007493">
    <property type="entry name" value="PRK10089.1-2"/>
    <property type="match status" value="1"/>
</dbReference>
<dbReference type="InterPro" id="IPR008231">
    <property type="entry name" value="CsaA"/>
</dbReference>
<dbReference type="Gene3D" id="2.40.50.140">
    <property type="entry name" value="Nucleic acid-binding proteins"/>
    <property type="match status" value="1"/>
</dbReference>
<dbReference type="PATRIC" id="fig|1237149.3.peg.1033"/>
<keyword evidence="6" id="KW-1185">Reference proteome</keyword>
<evidence type="ECO:0000256" key="2">
    <source>
        <dbReference type="ARBA" id="ARBA00022884"/>
    </source>
</evidence>
<protein>
    <submittedName>
        <fullName evidence="5">Protein secretion chaperonin CsaA</fullName>
    </submittedName>
</protein>
<dbReference type="STRING" id="1237149.C900_00800"/>
<dbReference type="NCBIfam" id="NF007494">
    <property type="entry name" value="PRK10089.1-3"/>
    <property type="match status" value="1"/>
</dbReference>
<dbReference type="OrthoDB" id="9794564at2"/>
<dbReference type="Proteomes" id="UP000011135">
    <property type="component" value="Unassembled WGS sequence"/>
</dbReference>
<sequence length="112" mass="12668">MQTINWNDFEKVDLRVGTITHVEEFPEARKPAYKVWVDLGAELGIRKSSAQITHHYTKEGLLDRQVICVVNFPKKQIGPFLSEVLITGFSDENGDIILAVPEKRIPNGAKLH</sequence>
<evidence type="ECO:0000313" key="6">
    <source>
        <dbReference type="Proteomes" id="UP000011135"/>
    </source>
</evidence>
<dbReference type="NCBIfam" id="TIGR02222">
    <property type="entry name" value="chap_CsaA"/>
    <property type="match status" value="1"/>
</dbReference>
<keyword evidence="2 3" id="KW-0694">RNA-binding</keyword>
<dbReference type="Pfam" id="PF01588">
    <property type="entry name" value="tRNA_bind"/>
    <property type="match status" value="1"/>
</dbReference>
<dbReference type="FunFam" id="2.40.50.140:FF:000165">
    <property type="entry name" value="Chaperone CsaA"/>
    <property type="match status" value="1"/>
</dbReference>
<dbReference type="GO" id="GO:0000049">
    <property type="term" value="F:tRNA binding"/>
    <property type="evidence" value="ECO:0007669"/>
    <property type="project" value="UniProtKB-UniRule"/>
</dbReference>
<dbReference type="EMBL" id="AMZN01000014">
    <property type="protein sequence ID" value="ELR72839.1"/>
    <property type="molecule type" value="Genomic_DNA"/>
</dbReference>
<evidence type="ECO:0000256" key="3">
    <source>
        <dbReference type="PROSITE-ProRule" id="PRU00209"/>
    </source>
</evidence>
<proteinExistence type="predicted"/>
<dbReference type="SUPFAM" id="SSF50249">
    <property type="entry name" value="Nucleic acid-binding proteins"/>
    <property type="match status" value="1"/>
</dbReference>
<accession>L8JYX7</accession>
<dbReference type="InterPro" id="IPR051270">
    <property type="entry name" value="Tyrosine-tRNA_ligase_regulator"/>
</dbReference>
<organism evidence="5 6">
    <name type="scientific">Fulvivirga imtechensis AK7</name>
    <dbReference type="NCBI Taxonomy" id="1237149"/>
    <lineage>
        <taxon>Bacteria</taxon>
        <taxon>Pseudomonadati</taxon>
        <taxon>Bacteroidota</taxon>
        <taxon>Cytophagia</taxon>
        <taxon>Cytophagales</taxon>
        <taxon>Fulvivirgaceae</taxon>
        <taxon>Fulvivirga</taxon>
    </lineage>
</organism>